<dbReference type="WBParaSite" id="MCU_008580-RA">
    <property type="protein sequence ID" value="MCU_008580-RA"/>
    <property type="gene ID" value="MCU_008580"/>
</dbReference>
<evidence type="ECO:0000313" key="2">
    <source>
        <dbReference type="Proteomes" id="UP000267029"/>
    </source>
</evidence>
<evidence type="ECO:0000313" key="1">
    <source>
        <dbReference type="EMBL" id="VDD76421.1"/>
    </source>
</evidence>
<dbReference type="Proteomes" id="UP000267029">
    <property type="component" value="Unassembled WGS sequence"/>
</dbReference>
<keyword evidence="2" id="KW-1185">Reference proteome</keyword>
<sequence>MTLNCMSFGGDLGKSAPPDDLGASSEQRKLTFTSRHCAQRAPFWCRLRWRQLPEHFRPDVLFCELIWGIKAFKIRGRFLRCEGRPRPVPHPDRLQAMPRVRRMHAVSGGGGGGVITSSPP</sequence>
<dbReference type="AlphaFoldDB" id="A0A0R3U6L2"/>
<dbReference type="EMBL" id="UXSR01000393">
    <property type="protein sequence ID" value="VDD76421.1"/>
    <property type="molecule type" value="Genomic_DNA"/>
</dbReference>
<reference evidence="3" key="2">
    <citation type="submission" date="2019-11" db="UniProtKB">
        <authorList>
            <consortium name="WormBaseParasite"/>
        </authorList>
    </citation>
    <scope>IDENTIFICATION</scope>
</reference>
<name>A0A0R3U6L2_MESCO</name>
<organism evidence="1 2">
    <name type="scientific">Mesocestoides corti</name>
    <name type="common">Flatworm</name>
    <dbReference type="NCBI Taxonomy" id="53468"/>
    <lineage>
        <taxon>Eukaryota</taxon>
        <taxon>Metazoa</taxon>
        <taxon>Spiralia</taxon>
        <taxon>Lophotrochozoa</taxon>
        <taxon>Platyhelminthes</taxon>
        <taxon>Cestoda</taxon>
        <taxon>Eucestoda</taxon>
        <taxon>Cyclophyllidea</taxon>
        <taxon>Mesocestoididae</taxon>
        <taxon>Mesocestoides</taxon>
    </lineage>
</organism>
<proteinExistence type="predicted"/>
<evidence type="ECO:0000313" key="3">
    <source>
        <dbReference type="WBParaSite" id="MCU_008580-RA"/>
    </source>
</evidence>
<accession>A0A0R3U6L2</accession>
<reference evidence="1 2" key="1">
    <citation type="submission" date="2018-10" db="EMBL/GenBank/DDBJ databases">
        <authorList>
            <consortium name="Pathogen Informatics"/>
        </authorList>
    </citation>
    <scope>NUCLEOTIDE SEQUENCE [LARGE SCALE GENOMIC DNA]</scope>
</reference>
<protein>
    <submittedName>
        <fullName evidence="1 3">Uncharacterized protein</fullName>
    </submittedName>
</protein>
<gene>
    <name evidence="1" type="ORF">MCOS_LOCUS2424</name>
</gene>